<sequence length="257" mass="26968">MTPSNITINSDLGEAIGLHSFGNDEGLLAIVDTVNVACGFHAGDPGTMQRTVRAARAAGVTIGAHPGLPDVAGFGRRAMALTPAEARDLVRYQVGALVGFLDAQDVPLDHIKPHGALFGMAAADEALMLAICEVAVQYSVPIFGLAGTAHETACASAGVEFVPELYVDLDYRDDGMIIVEREPRARPLEAVRRRVEDAVGRGHVVSLSGSTVPVHPRSICVHSDLPTAVDVAREVRRVLSQRPSADGVHANAGSARS</sequence>
<name>A0A7G6YA42_9MICO</name>
<dbReference type="PANTHER" id="PTHR30292">
    <property type="entry name" value="UNCHARACTERIZED PROTEIN YBGL-RELATED"/>
    <property type="match status" value="1"/>
</dbReference>
<dbReference type="Pfam" id="PF03746">
    <property type="entry name" value="LamB_YcsF"/>
    <property type="match status" value="1"/>
</dbReference>
<dbReference type="AlphaFoldDB" id="A0A7G6YA42"/>
<organism evidence="1 2">
    <name type="scientific">Leifsonia shinshuensis</name>
    <dbReference type="NCBI Taxonomy" id="150026"/>
    <lineage>
        <taxon>Bacteria</taxon>
        <taxon>Bacillati</taxon>
        <taxon>Actinomycetota</taxon>
        <taxon>Actinomycetes</taxon>
        <taxon>Micrococcales</taxon>
        <taxon>Microbacteriaceae</taxon>
        <taxon>Leifsonia</taxon>
    </lineage>
</organism>
<protein>
    <submittedName>
        <fullName evidence="1">5-oxoprolinase subunit PxpA</fullName>
        <ecNumber evidence="1">3.5.2.9</ecNumber>
    </submittedName>
</protein>
<proteinExistence type="predicted"/>
<dbReference type="SUPFAM" id="SSF88713">
    <property type="entry name" value="Glycoside hydrolase/deacetylase"/>
    <property type="match status" value="1"/>
</dbReference>
<reference evidence="2" key="1">
    <citation type="submission" date="2019-09" db="EMBL/GenBank/DDBJ databases">
        <title>Antimicrobial potential of Antarctic Bacteria.</title>
        <authorList>
            <person name="Benaud N."/>
            <person name="Edwards R.J."/>
            <person name="Ferrari B.C."/>
        </authorList>
    </citation>
    <scope>NUCLEOTIDE SEQUENCE [LARGE SCALE GENOMIC DNA]</scope>
    <source>
        <strain evidence="2">INR9</strain>
    </source>
</reference>
<evidence type="ECO:0000313" key="2">
    <source>
        <dbReference type="Proteomes" id="UP000515511"/>
    </source>
</evidence>
<dbReference type="NCBIfam" id="NF003814">
    <property type="entry name" value="PRK05406.1-3"/>
    <property type="match status" value="1"/>
</dbReference>
<keyword evidence="1" id="KW-0378">Hydrolase</keyword>
<dbReference type="EC" id="3.5.2.9" evidence="1"/>
<dbReference type="GO" id="GO:0005975">
    <property type="term" value="P:carbohydrate metabolic process"/>
    <property type="evidence" value="ECO:0007669"/>
    <property type="project" value="InterPro"/>
</dbReference>
<dbReference type="RefSeq" id="WP_185278518.1">
    <property type="nucleotide sequence ID" value="NZ_CP043641.1"/>
</dbReference>
<dbReference type="InterPro" id="IPR011330">
    <property type="entry name" value="Glyco_hydro/deAcase_b/a-brl"/>
</dbReference>
<dbReference type="EMBL" id="CP043641">
    <property type="protein sequence ID" value="QNE35357.1"/>
    <property type="molecule type" value="Genomic_DNA"/>
</dbReference>
<dbReference type="PANTHER" id="PTHR30292:SF0">
    <property type="entry name" value="5-OXOPROLINASE SUBUNIT A"/>
    <property type="match status" value="1"/>
</dbReference>
<dbReference type="Proteomes" id="UP000515511">
    <property type="component" value="Chromosome"/>
</dbReference>
<dbReference type="GO" id="GO:0017168">
    <property type="term" value="F:5-oxoprolinase (ATP-hydrolyzing) activity"/>
    <property type="evidence" value="ECO:0007669"/>
    <property type="project" value="UniProtKB-EC"/>
</dbReference>
<gene>
    <name evidence="1" type="primary">pxpA</name>
    <name evidence="1" type="ORF">F1C12_09605</name>
</gene>
<dbReference type="InterPro" id="IPR005501">
    <property type="entry name" value="LamB/YcsF/PxpA-like"/>
</dbReference>
<accession>A0A7G6YA42</accession>
<evidence type="ECO:0000313" key="1">
    <source>
        <dbReference type="EMBL" id="QNE35357.1"/>
    </source>
</evidence>
<dbReference type="KEGG" id="lse:F1C12_09605"/>
<dbReference type="Gene3D" id="3.20.20.370">
    <property type="entry name" value="Glycoside hydrolase/deacetylase"/>
    <property type="match status" value="1"/>
</dbReference>